<reference evidence="3" key="1">
    <citation type="submission" date="2015-09" db="EMBL/GenBank/DDBJ databases">
        <title>Scylla olivacea transcriptome.</title>
        <authorList>
            <person name="Ikhwanuddin M."/>
        </authorList>
    </citation>
    <scope>NUCLEOTIDE SEQUENCE</scope>
</reference>
<dbReference type="Pfam" id="PF00106">
    <property type="entry name" value="adh_short"/>
    <property type="match status" value="1"/>
</dbReference>
<protein>
    <recommendedName>
        <fullName evidence="4">Retinol dehydrogenase</fullName>
    </recommendedName>
</protein>
<sequence length="321" mass="34951">MWLGVLIGVAVTVVGVRLIYRIRSGRCDSETKLDGKTVIVTGSSAGIGKAAALDFAKRGAKVILACRNLDKAGKVADEIIKSSGNTNVEVQQLDTSDLSSVRRFADGILKSEKKLDILVNNAGIPGYHKRETTKDGLEITMATNYYGHFLLTNLLLGLLKKSAPSRIINVSSVMHTFCKKLDPEDLNFEKSSYLSISAYNQSKLCNVLFTQELSNKLKGTGVTTNSLHPGIVATEINAKASGIIPAIVDILFQLMGKTSDMGAQTTIYLAVSDEVDGVSGKYFVDCKEQECSELARHRGMAKKLWEASELDVKLQEDEIHY</sequence>
<dbReference type="InterPro" id="IPR036291">
    <property type="entry name" value="NAD(P)-bd_dom_sf"/>
</dbReference>
<comment type="similarity">
    <text evidence="2">Belongs to the short-chain dehydrogenases/reductases (SDR) family.</text>
</comment>
<evidence type="ECO:0000313" key="3">
    <source>
        <dbReference type="EMBL" id="JAI59223.1"/>
    </source>
</evidence>
<evidence type="ECO:0000256" key="2">
    <source>
        <dbReference type="RuleBase" id="RU000363"/>
    </source>
</evidence>
<keyword evidence="1" id="KW-0560">Oxidoreductase</keyword>
<evidence type="ECO:0000256" key="1">
    <source>
        <dbReference type="ARBA" id="ARBA00023002"/>
    </source>
</evidence>
<proteinExistence type="inferred from homology"/>
<dbReference type="AlphaFoldDB" id="A0A0P4W6I9"/>
<dbReference type="CDD" id="cd05327">
    <property type="entry name" value="retinol-DH_like_SDR_c_like"/>
    <property type="match status" value="1"/>
</dbReference>
<dbReference type="PANTHER" id="PTHR43157:SF66">
    <property type="entry name" value="WW DOMAIN-CONTAINING OXIDOREDUCTASE-LIKE PROTEIN"/>
    <property type="match status" value="1"/>
</dbReference>
<dbReference type="EMBL" id="GDRN01096940">
    <property type="protein sequence ID" value="JAI59223.1"/>
    <property type="molecule type" value="Transcribed_RNA"/>
</dbReference>
<dbReference type="PRINTS" id="PR00081">
    <property type="entry name" value="GDHRDH"/>
</dbReference>
<evidence type="ECO:0008006" key="4">
    <source>
        <dbReference type="Google" id="ProtNLM"/>
    </source>
</evidence>
<dbReference type="InterPro" id="IPR002347">
    <property type="entry name" value="SDR_fam"/>
</dbReference>
<dbReference type="Gene3D" id="3.40.50.720">
    <property type="entry name" value="NAD(P)-binding Rossmann-like Domain"/>
    <property type="match status" value="1"/>
</dbReference>
<dbReference type="GO" id="GO:0016491">
    <property type="term" value="F:oxidoreductase activity"/>
    <property type="evidence" value="ECO:0007669"/>
    <property type="project" value="UniProtKB-KW"/>
</dbReference>
<dbReference type="PRINTS" id="PR00080">
    <property type="entry name" value="SDRFAMILY"/>
</dbReference>
<accession>A0A0P4W6I9</accession>
<dbReference type="PANTHER" id="PTHR43157">
    <property type="entry name" value="PHOSPHATIDYLINOSITOL-GLYCAN BIOSYNTHESIS CLASS F PROTEIN-RELATED"/>
    <property type="match status" value="1"/>
</dbReference>
<name>A0A0P4W6I9_SCYOL</name>
<organism evidence="3">
    <name type="scientific">Scylla olivacea</name>
    <name type="common">Orange mud crab</name>
    <name type="synonym">Cancer olivacea</name>
    <dbReference type="NCBI Taxonomy" id="85551"/>
    <lineage>
        <taxon>Eukaryota</taxon>
        <taxon>Metazoa</taxon>
        <taxon>Ecdysozoa</taxon>
        <taxon>Arthropoda</taxon>
        <taxon>Crustacea</taxon>
        <taxon>Multicrustacea</taxon>
        <taxon>Malacostraca</taxon>
        <taxon>Eumalacostraca</taxon>
        <taxon>Eucarida</taxon>
        <taxon>Decapoda</taxon>
        <taxon>Pleocyemata</taxon>
        <taxon>Brachyura</taxon>
        <taxon>Eubrachyura</taxon>
        <taxon>Portunoidea</taxon>
        <taxon>Portunidae</taxon>
        <taxon>Portuninae</taxon>
        <taxon>Scylla</taxon>
    </lineage>
</organism>
<dbReference type="EMBL" id="GDRN01096942">
    <property type="protein sequence ID" value="JAI59222.1"/>
    <property type="molecule type" value="Transcribed_RNA"/>
</dbReference>
<dbReference type="SUPFAM" id="SSF51735">
    <property type="entry name" value="NAD(P)-binding Rossmann-fold domains"/>
    <property type="match status" value="1"/>
</dbReference>